<comment type="caution">
    <text evidence="6">The sequence shown here is derived from an EMBL/GenBank/DDBJ whole genome shotgun (WGS) entry which is preliminary data.</text>
</comment>
<keyword evidence="4" id="KW-0663">Pyridoxal phosphate</keyword>
<dbReference type="PANTHER" id="PTHR43643:SF3">
    <property type="entry name" value="HISTIDINOL-PHOSPHATE AMINOTRANSFERASE"/>
    <property type="match status" value="1"/>
</dbReference>
<accession>A0ABW5NM32</accession>
<dbReference type="CDD" id="cd00609">
    <property type="entry name" value="AAT_like"/>
    <property type="match status" value="1"/>
</dbReference>
<gene>
    <name evidence="6" type="ORF">ACFSQ3_14035</name>
</gene>
<protein>
    <submittedName>
        <fullName evidence="6">Pyridoxal phosphate-dependent aminotransferase</fullName>
        <ecNumber evidence="6">2.6.1.9</ecNumber>
    </submittedName>
</protein>
<evidence type="ECO:0000313" key="6">
    <source>
        <dbReference type="EMBL" id="MFD2600072.1"/>
    </source>
</evidence>
<dbReference type="EC" id="2.6.1.9" evidence="6"/>
<evidence type="ECO:0000313" key="7">
    <source>
        <dbReference type="Proteomes" id="UP001597393"/>
    </source>
</evidence>
<dbReference type="InterPro" id="IPR015421">
    <property type="entry name" value="PyrdxlP-dep_Trfase_major"/>
</dbReference>
<dbReference type="SUPFAM" id="SSF53383">
    <property type="entry name" value="PLP-dependent transferases"/>
    <property type="match status" value="1"/>
</dbReference>
<comment type="similarity">
    <text evidence="1">Belongs to the class-II pyridoxal-phosphate-dependent aminotransferase family. Histidinol-phosphate aminotransferase subfamily.</text>
</comment>
<dbReference type="InterPro" id="IPR050106">
    <property type="entry name" value="HistidinolP_aminotransfase"/>
</dbReference>
<keyword evidence="3 6" id="KW-0808">Transferase</keyword>
<evidence type="ECO:0000256" key="4">
    <source>
        <dbReference type="ARBA" id="ARBA00022898"/>
    </source>
</evidence>
<evidence type="ECO:0000256" key="1">
    <source>
        <dbReference type="ARBA" id="ARBA00007970"/>
    </source>
</evidence>
<dbReference type="PANTHER" id="PTHR43643">
    <property type="entry name" value="HISTIDINOL-PHOSPHATE AMINOTRANSFERASE 2"/>
    <property type="match status" value="1"/>
</dbReference>
<dbReference type="Proteomes" id="UP001597393">
    <property type="component" value="Unassembled WGS sequence"/>
</dbReference>
<dbReference type="InterPro" id="IPR004839">
    <property type="entry name" value="Aminotransferase_I/II_large"/>
</dbReference>
<organism evidence="6 7">
    <name type="scientific">Sphingobacterium corticis</name>
    <dbReference type="NCBI Taxonomy" id="1812823"/>
    <lineage>
        <taxon>Bacteria</taxon>
        <taxon>Pseudomonadati</taxon>
        <taxon>Bacteroidota</taxon>
        <taxon>Sphingobacteriia</taxon>
        <taxon>Sphingobacteriales</taxon>
        <taxon>Sphingobacteriaceae</taxon>
        <taxon>Sphingobacterium</taxon>
    </lineage>
</organism>
<dbReference type="InterPro" id="IPR015422">
    <property type="entry name" value="PyrdxlP-dep_Trfase_small"/>
</dbReference>
<dbReference type="Gene3D" id="3.90.1150.10">
    <property type="entry name" value="Aspartate Aminotransferase, domain 1"/>
    <property type="match status" value="1"/>
</dbReference>
<sequence length="368" mass="40264">MNRRALIKQAGLSMAAFAMSRDLFAETAGILAPSAQKHNLIYLQSNENPYGPSKSAQKAMLDAVLTTNRYQWAETGKLVSAIAKCYKVTEKNVLLGAGSSELLGLTSHYASFRKGHIIAPDPTFRIWTAAAEKMNLSIKWIPLTAAKDTDLKAMLAAIDEKTSMVYVCNPNNPTGIPIPDVELRAFIKEIPKHITILMDEAYTEFEDTPSTVDMIGEYPNLVIAKTFSKVYGLAGARVGYVLAHESIIEKLSGLQPWKNASASAISVAAALASIQDLEFIAYCKSENAKSRAIYHEGLKDLGLKHTPSITSFTYFDTANYSGNFSKVLEDRNIVGARSFEKDSTWMRLSVGTVAEMTEVVRTLKSGTS</sequence>
<evidence type="ECO:0000256" key="2">
    <source>
        <dbReference type="ARBA" id="ARBA00022576"/>
    </source>
</evidence>
<dbReference type="GO" id="GO:0004400">
    <property type="term" value="F:histidinol-phosphate transaminase activity"/>
    <property type="evidence" value="ECO:0007669"/>
    <property type="project" value="UniProtKB-EC"/>
</dbReference>
<keyword evidence="7" id="KW-1185">Reference proteome</keyword>
<feature type="domain" description="Aminotransferase class I/classII large" evidence="5">
    <location>
        <begin position="40"/>
        <end position="362"/>
    </location>
</feature>
<name>A0ABW5NM32_9SPHI</name>
<proteinExistence type="inferred from homology"/>
<dbReference type="RefSeq" id="WP_380870213.1">
    <property type="nucleotide sequence ID" value="NZ_JBHUMA010000008.1"/>
</dbReference>
<dbReference type="Pfam" id="PF00155">
    <property type="entry name" value="Aminotran_1_2"/>
    <property type="match status" value="1"/>
</dbReference>
<dbReference type="Gene3D" id="3.40.640.10">
    <property type="entry name" value="Type I PLP-dependent aspartate aminotransferase-like (Major domain)"/>
    <property type="match status" value="1"/>
</dbReference>
<evidence type="ECO:0000259" key="5">
    <source>
        <dbReference type="Pfam" id="PF00155"/>
    </source>
</evidence>
<keyword evidence="2 6" id="KW-0032">Aminotransferase</keyword>
<dbReference type="EMBL" id="JBHUMA010000008">
    <property type="protein sequence ID" value="MFD2600072.1"/>
    <property type="molecule type" value="Genomic_DNA"/>
</dbReference>
<dbReference type="InterPro" id="IPR015424">
    <property type="entry name" value="PyrdxlP-dep_Trfase"/>
</dbReference>
<evidence type="ECO:0000256" key="3">
    <source>
        <dbReference type="ARBA" id="ARBA00022679"/>
    </source>
</evidence>
<reference evidence="7" key="1">
    <citation type="journal article" date="2019" name="Int. J. Syst. Evol. Microbiol.">
        <title>The Global Catalogue of Microorganisms (GCM) 10K type strain sequencing project: providing services to taxonomists for standard genome sequencing and annotation.</title>
        <authorList>
            <consortium name="The Broad Institute Genomics Platform"/>
            <consortium name="The Broad Institute Genome Sequencing Center for Infectious Disease"/>
            <person name="Wu L."/>
            <person name="Ma J."/>
        </authorList>
    </citation>
    <scope>NUCLEOTIDE SEQUENCE [LARGE SCALE GENOMIC DNA]</scope>
    <source>
        <strain evidence="7">KCTC 42248</strain>
    </source>
</reference>